<keyword evidence="2" id="KW-0732">Signal</keyword>
<protein>
    <recommendedName>
        <fullName evidence="5">PEP-CTERM protein-sorting domain-containing protein</fullName>
    </recommendedName>
</protein>
<keyword evidence="1" id="KW-0472">Membrane</keyword>
<evidence type="ECO:0000313" key="4">
    <source>
        <dbReference type="Proteomes" id="UP000077628"/>
    </source>
</evidence>
<proteinExistence type="predicted"/>
<organism evidence="3 4">
    <name type="scientific">Methylomonas koyamae</name>
    <dbReference type="NCBI Taxonomy" id="702114"/>
    <lineage>
        <taxon>Bacteria</taxon>
        <taxon>Pseudomonadati</taxon>
        <taxon>Pseudomonadota</taxon>
        <taxon>Gammaproteobacteria</taxon>
        <taxon>Methylococcales</taxon>
        <taxon>Methylococcaceae</taxon>
        <taxon>Methylomonas</taxon>
    </lineage>
</organism>
<dbReference type="EMBL" id="LUUK01000029">
    <property type="protein sequence ID" value="OAI26366.1"/>
    <property type="molecule type" value="Genomic_DNA"/>
</dbReference>
<evidence type="ECO:0000313" key="3">
    <source>
        <dbReference type="EMBL" id="OAI26366.1"/>
    </source>
</evidence>
<comment type="caution">
    <text evidence="3">The sequence shown here is derived from an EMBL/GenBank/DDBJ whole genome shotgun (WGS) entry which is preliminary data.</text>
</comment>
<evidence type="ECO:0000256" key="2">
    <source>
        <dbReference type="SAM" id="SignalP"/>
    </source>
</evidence>
<feature type="signal peptide" evidence="2">
    <location>
        <begin position="1"/>
        <end position="25"/>
    </location>
</feature>
<dbReference type="OrthoDB" id="5574288at2"/>
<feature type="transmembrane region" description="Helical" evidence="1">
    <location>
        <begin position="185"/>
        <end position="206"/>
    </location>
</feature>
<keyword evidence="1" id="KW-1133">Transmembrane helix</keyword>
<dbReference type="Proteomes" id="UP000077628">
    <property type="component" value="Unassembled WGS sequence"/>
</dbReference>
<keyword evidence="4" id="KW-1185">Reference proteome</keyword>
<reference evidence="4" key="1">
    <citation type="submission" date="2016-03" db="EMBL/GenBank/DDBJ databases">
        <authorList>
            <person name="Heylen K."/>
            <person name="De Vos P."/>
            <person name="Vekeman B."/>
        </authorList>
    </citation>
    <scope>NUCLEOTIDE SEQUENCE [LARGE SCALE GENOMIC DNA]</scope>
    <source>
        <strain evidence="4">R-45383</strain>
    </source>
</reference>
<sequence length="214" mass="21678">MQVVKSLLLAGVVVLSAASVSAVQASTVLAPASATVINHSVADGSFQDVYSFAIDNAYSAYNLSGALSFQSIQTVVSLTSDFASPLVTSTTGVASASVELLDSSAALVATGSLSSFSSPSAPTLVSLPIPGFPSFYQALLTTFNTITLNNVPVIGAGNYFLKVQGLAFNSGTYTGSLSVSPIVPAAVPLPGAAWAFLTGLLGVLGVQRRRLLKA</sequence>
<keyword evidence="1" id="KW-0812">Transmembrane</keyword>
<dbReference type="AlphaFoldDB" id="A0A177P7T8"/>
<feature type="chain" id="PRO_5008070001" description="PEP-CTERM protein-sorting domain-containing protein" evidence="2">
    <location>
        <begin position="26"/>
        <end position="214"/>
    </location>
</feature>
<name>A0A177P7T8_9GAMM</name>
<evidence type="ECO:0008006" key="5">
    <source>
        <dbReference type="Google" id="ProtNLM"/>
    </source>
</evidence>
<evidence type="ECO:0000256" key="1">
    <source>
        <dbReference type="SAM" id="Phobius"/>
    </source>
</evidence>
<gene>
    <name evidence="3" type="ORF">A1355_18905</name>
</gene>
<accession>A0A177P7T8</accession>
<dbReference type="RefSeq" id="WP_064024769.1">
    <property type="nucleotide sequence ID" value="NZ_LUUK01000029.1"/>
</dbReference>